<dbReference type="SUPFAM" id="SSF55781">
    <property type="entry name" value="GAF domain-like"/>
    <property type="match status" value="1"/>
</dbReference>
<evidence type="ECO:0000256" key="4">
    <source>
        <dbReference type="ARBA" id="ARBA00023163"/>
    </source>
</evidence>
<keyword evidence="2" id="KW-0418">Kinase</keyword>
<dbReference type="Gene3D" id="1.10.10.10">
    <property type="entry name" value="Winged helix-like DNA-binding domain superfamily/Winged helix DNA-binding domain"/>
    <property type="match status" value="1"/>
</dbReference>
<gene>
    <name evidence="6" type="ORF">AELLOGFF_03727</name>
</gene>
<evidence type="ECO:0000256" key="2">
    <source>
        <dbReference type="ARBA" id="ARBA00022777"/>
    </source>
</evidence>
<dbReference type="InterPro" id="IPR011006">
    <property type="entry name" value="CheY-like_superfamily"/>
</dbReference>
<dbReference type="InterPro" id="IPR029016">
    <property type="entry name" value="GAF-like_dom_sf"/>
</dbReference>
<dbReference type="InterPro" id="IPR005561">
    <property type="entry name" value="ANTAR"/>
</dbReference>
<organism evidence="6 7">
    <name type="scientific">Mycolicibacterium vanbaalenii</name>
    <name type="common">Mycobacterium vanbaalenii</name>
    <dbReference type="NCBI Taxonomy" id="110539"/>
    <lineage>
        <taxon>Bacteria</taxon>
        <taxon>Bacillati</taxon>
        <taxon>Actinomycetota</taxon>
        <taxon>Actinomycetes</taxon>
        <taxon>Mycobacteriales</taxon>
        <taxon>Mycobacteriaceae</taxon>
        <taxon>Mycolicibacterium</taxon>
    </lineage>
</organism>
<dbReference type="SMART" id="SM01012">
    <property type="entry name" value="ANTAR"/>
    <property type="match status" value="1"/>
</dbReference>
<dbReference type="PIRSF" id="PIRSF036625">
    <property type="entry name" value="GAF_ANTAR"/>
    <property type="match status" value="1"/>
</dbReference>
<dbReference type="InterPro" id="IPR036388">
    <property type="entry name" value="WH-like_DNA-bd_sf"/>
</dbReference>
<dbReference type="Pfam" id="PF13185">
    <property type="entry name" value="GAF_2"/>
    <property type="match status" value="1"/>
</dbReference>
<keyword evidence="3" id="KW-0805">Transcription regulation</keyword>
<dbReference type="InterPro" id="IPR003018">
    <property type="entry name" value="GAF"/>
</dbReference>
<accession>A0A5S9Q8K7</accession>
<evidence type="ECO:0000256" key="1">
    <source>
        <dbReference type="ARBA" id="ARBA00022679"/>
    </source>
</evidence>
<dbReference type="EMBL" id="CACSIP010000013">
    <property type="protein sequence ID" value="CAA0114353.1"/>
    <property type="molecule type" value="Genomic_DNA"/>
</dbReference>
<evidence type="ECO:0000313" key="7">
    <source>
        <dbReference type="Proteomes" id="UP000430146"/>
    </source>
</evidence>
<dbReference type="Gene3D" id="3.30.450.40">
    <property type="match status" value="1"/>
</dbReference>
<dbReference type="AlphaFoldDB" id="A0A5S9Q8K7"/>
<sequence>MAALPAQEHRKPRWLYDVLRMGESGGMDESANHELAHRMAELARTAATPRRAEDVLSDVTAEAKKLIAGVDAAGVLLIGKGGRFDSLAGTDELPHRLDEMQMKYREGPCVQAALDDLIVRTDDFRSEERWPMYSAAAAELGVLSGLSFKLYTSSQTAGALNLFAFEPNVFNAEAETIGAVLAAHAAAAILASRQSEQLESALSTRDRIGQAKGIIMERYDVDDVAAFDMLRKLSQDSNTRLTEVAARVIETRGK</sequence>
<dbReference type="InterPro" id="IPR012074">
    <property type="entry name" value="GAF_ANTAR"/>
</dbReference>
<protein>
    <recommendedName>
        <fullName evidence="5">ANTAR domain-containing protein</fullName>
    </recommendedName>
</protein>
<dbReference type="GO" id="GO:0016301">
    <property type="term" value="F:kinase activity"/>
    <property type="evidence" value="ECO:0007669"/>
    <property type="project" value="UniProtKB-KW"/>
</dbReference>
<keyword evidence="1" id="KW-0808">Transferase</keyword>
<dbReference type="SUPFAM" id="SSF52172">
    <property type="entry name" value="CheY-like"/>
    <property type="match status" value="1"/>
</dbReference>
<name>A0A5S9Q8K7_MYCVN</name>
<dbReference type="Proteomes" id="UP000430146">
    <property type="component" value="Unassembled WGS sequence"/>
</dbReference>
<dbReference type="GO" id="GO:0003723">
    <property type="term" value="F:RNA binding"/>
    <property type="evidence" value="ECO:0007669"/>
    <property type="project" value="InterPro"/>
</dbReference>
<keyword evidence="4" id="KW-0804">Transcription</keyword>
<feature type="domain" description="ANTAR" evidence="5">
    <location>
        <begin position="188"/>
        <end position="249"/>
    </location>
</feature>
<keyword evidence="7" id="KW-1185">Reference proteome</keyword>
<dbReference type="PROSITE" id="PS50921">
    <property type="entry name" value="ANTAR"/>
    <property type="match status" value="1"/>
</dbReference>
<proteinExistence type="predicted"/>
<evidence type="ECO:0000256" key="3">
    <source>
        <dbReference type="ARBA" id="ARBA00023015"/>
    </source>
</evidence>
<evidence type="ECO:0000259" key="5">
    <source>
        <dbReference type="PROSITE" id="PS50921"/>
    </source>
</evidence>
<evidence type="ECO:0000313" key="6">
    <source>
        <dbReference type="EMBL" id="CAA0114353.1"/>
    </source>
</evidence>
<dbReference type="Pfam" id="PF03861">
    <property type="entry name" value="ANTAR"/>
    <property type="match status" value="1"/>
</dbReference>
<reference evidence="6 7" key="1">
    <citation type="submission" date="2019-11" db="EMBL/GenBank/DDBJ databases">
        <authorList>
            <person name="Holert J."/>
        </authorList>
    </citation>
    <scope>NUCLEOTIDE SEQUENCE [LARGE SCALE GENOMIC DNA]</scope>
    <source>
        <strain evidence="6">BC8_1</strain>
    </source>
</reference>